<reference evidence="1 2" key="1">
    <citation type="submission" date="2016-10" db="EMBL/GenBank/DDBJ databases">
        <authorList>
            <person name="de Groot N.N."/>
        </authorList>
    </citation>
    <scope>NUCLEOTIDE SEQUENCE [LARGE SCALE GENOMIC DNA]</scope>
    <source>
        <strain evidence="1 2">DSM 15893</strain>
    </source>
</reference>
<dbReference type="Proteomes" id="UP000182692">
    <property type="component" value="Unassembled WGS sequence"/>
</dbReference>
<gene>
    <name evidence="1" type="ORF">SAMN03084138_03095</name>
</gene>
<dbReference type="AlphaFoldDB" id="A0A1I5T4T9"/>
<dbReference type="EMBL" id="FOWR01000024">
    <property type="protein sequence ID" value="SFP78064.1"/>
    <property type="molecule type" value="Genomic_DNA"/>
</dbReference>
<proteinExistence type="predicted"/>
<protein>
    <submittedName>
        <fullName evidence="1">Uncharacterized protein</fullName>
    </submittedName>
</protein>
<evidence type="ECO:0000313" key="1">
    <source>
        <dbReference type="EMBL" id="SFP78064.1"/>
    </source>
</evidence>
<dbReference type="GeneID" id="35870323"/>
<sequence length="59" mass="6760">MSEGTRFVVGVLGESWSGNDEQDWFGLLDISFEKFDNNGEAEFCPINKKAYTVRVKKRL</sequence>
<accession>A0A1I5T4T9</accession>
<dbReference type="RefSeq" id="WP_074927615.1">
    <property type="nucleotide sequence ID" value="NZ_FOWR01000024.1"/>
</dbReference>
<evidence type="ECO:0000313" key="2">
    <source>
        <dbReference type="Proteomes" id="UP000182692"/>
    </source>
</evidence>
<name>A0A1I5T4T9_9GAMM</name>
<organism evidence="1 2">
    <name type="scientific">Enterovibrio norvegicus DSM 15893</name>
    <dbReference type="NCBI Taxonomy" id="1121869"/>
    <lineage>
        <taxon>Bacteria</taxon>
        <taxon>Pseudomonadati</taxon>
        <taxon>Pseudomonadota</taxon>
        <taxon>Gammaproteobacteria</taxon>
        <taxon>Vibrionales</taxon>
        <taxon>Vibrionaceae</taxon>
        <taxon>Enterovibrio</taxon>
    </lineage>
</organism>